<keyword evidence="3" id="KW-1185">Reference proteome</keyword>
<organism evidence="2 3">
    <name type="scientific">Chitinophaga caeni</name>
    <dbReference type="NCBI Taxonomy" id="2029983"/>
    <lineage>
        <taxon>Bacteria</taxon>
        <taxon>Pseudomonadati</taxon>
        <taxon>Bacteroidota</taxon>
        <taxon>Chitinophagia</taxon>
        <taxon>Chitinophagales</taxon>
        <taxon>Chitinophagaceae</taxon>
        <taxon>Chitinophaga</taxon>
    </lineage>
</organism>
<evidence type="ECO:0000313" key="3">
    <source>
        <dbReference type="Proteomes" id="UP000220133"/>
    </source>
</evidence>
<proteinExistence type="predicted"/>
<evidence type="ECO:0000256" key="1">
    <source>
        <dbReference type="SAM" id="SignalP"/>
    </source>
</evidence>
<dbReference type="Proteomes" id="UP000220133">
    <property type="component" value="Chromosome"/>
</dbReference>
<name>A0A291QPL6_9BACT</name>
<sequence length="362" mass="40332">MKRILFIIFALLPLYSLAQKLDTKVADAFSERIAYYYPVKNDAIMIFINEQMARSGAGGLDMDKTMTDLKSDATAMDAALKYLYQYSDCNRQTLIANLRAMQLPNNSVYTLATYVEKKYKDDSKALLDEKEELLKSGVLTNTNAAKEPEAPRTAAVPVDVPATTTPVAKNKDSIDTKPVMQAETYDLDDKTDWNLGNVFKLNSARDLVAKYGKENIVLRDAYDLSGNFIGQAYVVFPDTNNELEMLFDNDSSKTVIFSQVRSKWKTPFSIRVGDPLSKLVKMNGRDFKFNGFDWQDGGIVYSWEGGNLDHKGIKILLKANNSGDTKLYNKVSGGQKVSSDHSALKGLDVVIDKIAFHTGGNE</sequence>
<reference evidence="2 3" key="1">
    <citation type="submission" date="2017-10" db="EMBL/GenBank/DDBJ databases">
        <title>Paenichitinophaga pekingensis gen. nov., sp. nov., isolated from activated sludge.</title>
        <authorList>
            <person name="Jin D."/>
            <person name="Kong X."/>
            <person name="Deng Y."/>
            <person name="Bai Z."/>
        </authorList>
    </citation>
    <scope>NUCLEOTIDE SEQUENCE [LARGE SCALE GENOMIC DNA]</scope>
    <source>
        <strain evidence="2 3">13</strain>
    </source>
</reference>
<dbReference type="RefSeq" id="WP_098192266.1">
    <property type="nucleotide sequence ID" value="NZ_CP023777.1"/>
</dbReference>
<feature type="signal peptide" evidence="1">
    <location>
        <begin position="1"/>
        <end position="18"/>
    </location>
</feature>
<keyword evidence="1" id="KW-0732">Signal</keyword>
<dbReference type="EMBL" id="CP023777">
    <property type="protein sequence ID" value="ATL45876.1"/>
    <property type="molecule type" value="Genomic_DNA"/>
</dbReference>
<gene>
    <name evidence="2" type="ORF">COR50_01140</name>
</gene>
<evidence type="ECO:0008006" key="4">
    <source>
        <dbReference type="Google" id="ProtNLM"/>
    </source>
</evidence>
<dbReference type="KEGG" id="cbae:COR50_01140"/>
<protein>
    <recommendedName>
        <fullName evidence="4">DUF4252 domain-containing protein</fullName>
    </recommendedName>
</protein>
<dbReference type="OrthoDB" id="1144014at2"/>
<accession>A0A291QPL6</accession>
<evidence type="ECO:0000313" key="2">
    <source>
        <dbReference type="EMBL" id="ATL45876.1"/>
    </source>
</evidence>
<feature type="chain" id="PRO_5012990916" description="DUF4252 domain-containing protein" evidence="1">
    <location>
        <begin position="19"/>
        <end position="362"/>
    </location>
</feature>
<dbReference type="AlphaFoldDB" id="A0A291QPL6"/>